<evidence type="ECO:0000313" key="3">
    <source>
        <dbReference type="Proteomes" id="UP000728032"/>
    </source>
</evidence>
<sequence length="243" mass="26283">IGEGIALKLSSLGANVVITGRDDQRIQSVVKKCESLSNQKALGVRADLMVDRDVEGLVQKTITEFGKIDILVNNAGIGPSAKFGEPGYLELYDKVMNTNVRSIQVLTQLVVPYLESTKGNIINISSVGVNKPSEWIMAYGMSKYALDMFTKCLALELGPKGIRVNSVNPAAISTPIWETLTGNKDYVNTVEKQCQDNYPLRRIGEPEDVSEAVAYLCSPVASFITGAILMVDGGVLRAPMLPC</sequence>
<dbReference type="PANTHER" id="PTHR43975">
    <property type="entry name" value="ZGC:101858"/>
    <property type="match status" value="1"/>
</dbReference>
<dbReference type="InterPro" id="IPR036291">
    <property type="entry name" value="NAD(P)-bd_dom_sf"/>
</dbReference>
<dbReference type="Gene3D" id="3.40.50.720">
    <property type="entry name" value="NAD(P)-binding Rossmann-like Domain"/>
    <property type="match status" value="1"/>
</dbReference>
<dbReference type="FunFam" id="3.40.50.720:FF:000084">
    <property type="entry name" value="Short-chain dehydrogenase reductase"/>
    <property type="match status" value="1"/>
</dbReference>
<dbReference type="PRINTS" id="PR00081">
    <property type="entry name" value="GDHRDH"/>
</dbReference>
<dbReference type="EMBL" id="CAJPVJ010035925">
    <property type="protein sequence ID" value="CAG2181183.1"/>
    <property type="molecule type" value="Genomic_DNA"/>
</dbReference>
<dbReference type="InterPro" id="IPR020904">
    <property type="entry name" value="Sc_DH/Rdtase_CS"/>
</dbReference>
<dbReference type="GO" id="GO:0016491">
    <property type="term" value="F:oxidoreductase activity"/>
    <property type="evidence" value="ECO:0007669"/>
    <property type="project" value="UniProtKB-KW"/>
</dbReference>
<protein>
    <submittedName>
        <fullName evidence="2">Uncharacterized protein</fullName>
    </submittedName>
</protein>
<keyword evidence="1" id="KW-0560">Oxidoreductase</keyword>
<dbReference type="Proteomes" id="UP000728032">
    <property type="component" value="Unassembled WGS sequence"/>
</dbReference>
<dbReference type="InterPro" id="IPR002347">
    <property type="entry name" value="SDR_fam"/>
</dbReference>
<dbReference type="SUPFAM" id="SSF51735">
    <property type="entry name" value="NAD(P)-binding Rossmann-fold domains"/>
    <property type="match status" value="1"/>
</dbReference>
<dbReference type="Pfam" id="PF13561">
    <property type="entry name" value="adh_short_C2"/>
    <property type="match status" value="1"/>
</dbReference>
<gene>
    <name evidence="2" type="ORF">ONB1V03_LOCUS20604</name>
</gene>
<keyword evidence="3" id="KW-1185">Reference proteome</keyword>
<accession>A0A7R9MPT8</accession>
<dbReference type="PANTHER" id="PTHR43975:SF2">
    <property type="entry name" value="EG:BACR7A4.14 PROTEIN-RELATED"/>
    <property type="match status" value="1"/>
</dbReference>
<dbReference type="OrthoDB" id="47007at2759"/>
<dbReference type="PRINTS" id="PR00080">
    <property type="entry name" value="SDRFAMILY"/>
</dbReference>
<evidence type="ECO:0000313" key="2">
    <source>
        <dbReference type="EMBL" id="CAD7664046.1"/>
    </source>
</evidence>
<dbReference type="AlphaFoldDB" id="A0A7R9MPT8"/>
<dbReference type="PROSITE" id="PS00061">
    <property type="entry name" value="ADH_SHORT"/>
    <property type="match status" value="1"/>
</dbReference>
<organism evidence="2">
    <name type="scientific">Oppiella nova</name>
    <dbReference type="NCBI Taxonomy" id="334625"/>
    <lineage>
        <taxon>Eukaryota</taxon>
        <taxon>Metazoa</taxon>
        <taxon>Ecdysozoa</taxon>
        <taxon>Arthropoda</taxon>
        <taxon>Chelicerata</taxon>
        <taxon>Arachnida</taxon>
        <taxon>Acari</taxon>
        <taxon>Acariformes</taxon>
        <taxon>Sarcoptiformes</taxon>
        <taxon>Oribatida</taxon>
        <taxon>Brachypylina</taxon>
        <taxon>Oppioidea</taxon>
        <taxon>Oppiidae</taxon>
        <taxon>Oppiella</taxon>
    </lineage>
</organism>
<dbReference type="NCBIfam" id="NF005559">
    <property type="entry name" value="PRK07231.1"/>
    <property type="match status" value="1"/>
</dbReference>
<dbReference type="EMBL" id="OC950750">
    <property type="protein sequence ID" value="CAD7664046.1"/>
    <property type="molecule type" value="Genomic_DNA"/>
</dbReference>
<feature type="non-terminal residue" evidence="2">
    <location>
        <position position="1"/>
    </location>
</feature>
<evidence type="ECO:0000256" key="1">
    <source>
        <dbReference type="ARBA" id="ARBA00023002"/>
    </source>
</evidence>
<reference evidence="2" key="1">
    <citation type="submission" date="2020-11" db="EMBL/GenBank/DDBJ databases">
        <authorList>
            <person name="Tran Van P."/>
        </authorList>
    </citation>
    <scope>NUCLEOTIDE SEQUENCE</scope>
</reference>
<proteinExistence type="predicted"/>
<name>A0A7R9MPT8_9ACAR</name>